<protein>
    <recommendedName>
        <fullName evidence="4">Odorant receptor</fullName>
    </recommendedName>
</protein>
<dbReference type="AlphaFoldDB" id="A0A922MGR2"/>
<gene>
    <name evidence="2" type="ORF">HF086_007183</name>
</gene>
<feature type="transmembrane region" description="Helical" evidence="1">
    <location>
        <begin position="139"/>
        <end position="160"/>
    </location>
</feature>
<sequence length="302" mass="34743">MQSERRVRRSLSSRSVATHLRILRRCGYCRLDGRAARLGSLPATLHALYRGFTLALTTLYLLQECIYAYQVRLDMDKLARVMFLLLCHITSIAKQLVFHLKADRIDEMLEGLNDPLYNQSAAEHQRLLRVTAARAARFVRAYAGCAVVTCTLWITFPVMYHLQGQLVRLRAGVLVLRDYASRHREHDHGCVHGHRAQPVQDPAANIANCKDAARHFRHSYIDPVRHRRLDPLHGCLQARHAKRAERGVRVDDSVYQLHPDGAVPILLLWQRGHGRDNKVIIHFLRSAAPDKVNDRRHQTRNY</sequence>
<keyword evidence="1" id="KW-0472">Membrane</keyword>
<accession>A0A922MGR2</accession>
<organism evidence="2 3">
    <name type="scientific">Spodoptera exigua</name>
    <name type="common">Beet armyworm</name>
    <name type="synonym">Noctua fulgens</name>
    <dbReference type="NCBI Taxonomy" id="7107"/>
    <lineage>
        <taxon>Eukaryota</taxon>
        <taxon>Metazoa</taxon>
        <taxon>Ecdysozoa</taxon>
        <taxon>Arthropoda</taxon>
        <taxon>Hexapoda</taxon>
        <taxon>Insecta</taxon>
        <taxon>Pterygota</taxon>
        <taxon>Neoptera</taxon>
        <taxon>Endopterygota</taxon>
        <taxon>Lepidoptera</taxon>
        <taxon>Glossata</taxon>
        <taxon>Ditrysia</taxon>
        <taxon>Noctuoidea</taxon>
        <taxon>Noctuidae</taxon>
        <taxon>Amphipyrinae</taxon>
        <taxon>Spodoptera</taxon>
    </lineage>
</organism>
<evidence type="ECO:0000256" key="1">
    <source>
        <dbReference type="SAM" id="Phobius"/>
    </source>
</evidence>
<evidence type="ECO:0000313" key="2">
    <source>
        <dbReference type="EMBL" id="KAH9636231.1"/>
    </source>
</evidence>
<proteinExistence type="predicted"/>
<comment type="caution">
    <text evidence="2">The sequence shown here is derived from an EMBL/GenBank/DDBJ whole genome shotgun (WGS) entry which is preliminary data.</text>
</comment>
<reference evidence="2" key="1">
    <citation type="journal article" date="2021" name="G3 (Bethesda)">
        <title>Genome and transcriptome analysis of the beet armyworm Spodoptera exigua reveals targets for pest control. .</title>
        <authorList>
            <person name="Simon S."/>
            <person name="Breeschoten T."/>
            <person name="Jansen H.J."/>
            <person name="Dirks R.P."/>
            <person name="Schranz M.E."/>
            <person name="Ros V.I.D."/>
        </authorList>
    </citation>
    <scope>NUCLEOTIDE SEQUENCE</scope>
    <source>
        <strain evidence="2">TB_SE_WUR_2020</strain>
    </source>
</reference>
<evidence type="ECO:0000313" key="3">
    <source>
        <dbReference type="Proteomes" id="UP000814243"/>
    </source>
</evidence>
<dbReference type="EMBL" id="JACEFF010000511">
    <property type="protein sequence ID" value="KAH9636231.1"/>
    <property type="molecule type" value="Genomic_DNA"/>
</dbReference>
<evidence type="ECO:0008006" key="4">
    <source>
        <dbReference type="Google" id="ProtNLM"/>
    </source>
</evidence>
<keyword evidence="1" id="KW-1133">Transmembrane helix</keyword>
<keyword evidence="1" id="KW-0812">Transmembrane</keyword>
<dbReference type="Proteomes" id="UP000814243">
    <property type="component" value="Unassembled WGS sequence"/>
</dbReference>
<name>A0A922MGR2_SPOEX</name>